<dbReference type="GO" id="GO:0030337">
    <property type="term" value="F:DNA polymerase processivity factor activity"/>
    <property type="evidence" value="ECO:0007669"/>
    <property type="project" value="UniProtKB-UniRule"/>
</dbReference>
<evidence type="ECO:0000256" key="3">
    <source>
        <dbReference type="ARBA" id="ARBA00023125"/>
    </source>
</evidence>
<accession>A0A133VFN8</accession>
<dbReference type="AlphaFoldDB" id="A0A133VFN8"/>
<dbReference type="HAMAP" id="MF_00317">
    <property type="entry name" value="DNApol_clamp_arch"/>
    <property type="match status" value="1"/>
</dbReference>
<evidence type="ECO:0000259" key="8">
    <source>
        <dbReference type="Pfam" id="PF02747"/>
    </source>
</evidence>
<evidence type="ECO:0000256" key="6">
    <source>
        <dbReference type="RuleBase" id="RU003673"/>
    </source>
</evidence>
<organism evidence="9 10">
    <name type="scientific">candidate division MSBL1 archaeon SCGC-AAA382A13</name>
    <dbReference type="NCBI Taxonomy" id="1698279"/>
    <lineage>
        <taxon>Archaea</taxon>
        <taxon>Methanobacteriati</taxon>
        <taxon>Methanobacteriota</taxon>
        <taxon>candidate division MSBL1</taxon>
    </lineage>
</organism>
<sequence length="246" mass="27568">MDNSKVWKDCIGSISNLIEEADFEINTDSVEMKAMDPSHIALADFQLSSDAFEEYDVDKARKLGIDLDEMDKVVSRASNSDESIIEFTEEDNRLRLEFKGTSTRRFSLPLLELEEEELPEPDLNFTANAKITAGAIKEGLKDAALIGDNVRFELSQGKFLMRIESDTGSAEMELAEGDEDLEELSVEEPSQAMYNISYLEDMVKAAGSKDIVEIRHGKDLPIEFVFNLADGKGRLRFLLAPRVEAE</sequence>
<evidence type="ECO:0000313" key="10">
    <source>
        <dbReference type="Proteomes" id="UP000070311"/>
    </source>
</evidence>
<protein>
    <recommendedName>
        <fullName evidence="4">DNA polymerase sliding clamp</fullName>
    </recommendedName>
    <alternativeName>
        <fullName evidence="4">Proliferating cell nuclear antigen homolog</fullName>
        <shortName evidence="4">PCNA</shortName>
    </alternativeName>
</protein>
<dbReference type="Pfam" id="PF00705">
    <property type="entry name" value="PCNA_N"/>
    <property type="match status" value="1"/>
</dbReference>
<keyword evidence="2 4" id="KW-0235">DNA replication</keyword>
<keyword evidence="3 4" id="KW-0238">DNA-binding</keyword>
<evidence type="ECO:0000256" key="5">
    <source>
        <dbReference type="RuleBase" id="RU003671"/>
    </source>
</evidence>
<comment type="similarity">
    <text evidence="1 4 5">Belongs to the PCNA family.</text>
</comment>
<dbReference type="SUPFAM" id="SSF55979">
    <property type="entry name" value="DNA clamp"/>
    <property type="match status" value="2"/>
</dbReference>
<comment type="function">
    <text evidence="6">Sliding clamp subunit. Responsible for tethering the catalytic subunit of DNA polymerase to DNA during high-speed replication.</text>
</comment>
<dbReference type="CDD" id="cd00577">
    <property type="entry name" value="PCNA"/>
    <property type="match status" value="1"/>
</dbReference>
<comment type="caution">
    <text evidence="9">The sequence shown here is derived from an EMBL/GenBank/DDBJ whole genome shotgun (WGS) entry which is preliminary data.</text>
</comment>
<dbReference type="GO" id="GO:0006275">
    <property type="term" value="P:regulation of DNA replication"/>
    <property type="evidence" value="ECO:0007669"/>
    <property type="project" value="UniProtKB-UniRule"/>
</dbReference>
<dbReference type="PRINTS" id="PR00339">
    <property type="entry name" value="PCNACYCLIN"/>
</dbReference>
<dbReference type="Gene3D" id="3.70.10.10">
    <property type="match status" value="1"/>
</dbReference>
<dbReference type="PANTHER" id="PTHR11352:SF0">
    <property type="entry name" value="PROLIFERATING CELL NUCLEAR ANTIGEN"/>
    <property type="match status" value="1"/>
</dbReference>
<dbReference type="InterPro" id="IPR046938">
    <property type="entry name" value="DNA_clamp_sf"/>
</dbReference>
<feature type="domain" description="Proliferating cell nuclear antigen PCNA N-terminal" evidence="7">
    <location>
        <begin position="3"/>
        <end position="107"/>
    </location>
</feature>
<gene>
    <name evidence="4" type="primary">pcn</name>
    <name evidence="9" type="ORF">AKJ50_01430</name>
</gene>
<feature type="domain" description="Proliferating cell nuclear antigen PCNA C-terminal" evidence="8">
    <location>
        <begin position="121"/>
        <end position="241"/>
    </location>
</feature>
<dbReference type="Pfam" id="PF02747">
    <property type="entry name" value="PCNA_C"/>
    <property type="match status" value="1"/>
</dbReference>
<evidence type="ECO:0000259" key="7">
    <source>
        <dbReference type="Pfam" id="PF00705"/>
    </source>
</evidence>
<evidence type="ECO:0000313" key="9">
    <source>
        <dbReference type="EMBL" id="KXB05245.1"/>
    </source>
</evidence>
<reference evidence="9 10" key="1">
    <citation type="journal article" date="2016" name="Sci. Rep.">
        <title>Metabolic traits of an uncultured archaeal lineage -MSBL1- from brine pools of the Red Sea.</title>
        <authorList>
            <person name="Mwirichia R."/>
            <person name="Alam I."/>
            <person name="Rashid M."/>
            <person name="Vinu M."/>
            <person name="Ba-Alawi W."/>
            <person name="Anthony Kamau A."/>
            <person name="Kamanda Ngugi D."/>
            <person name="Goker M."/>
            <person name="Klenk H.P."/>
            <person name="Bajic V."/>
            <person name="Stingl U."/>
        </authorList>
    </citation>
    <scope>NUCLEOTIDE SEQUENCE [LARGE SCALE GENOMIC DNA]</scope>
    <source>
        <strain evidence="9">SCGC-AAA382A13</strain>
    </source>
</reference>
<name>A0A133VFN8_9EURY</name>
<dbReference type="PROSITE" id="PS01251">
    <property type="entry name" value="PCNA_1"/>
    <property type="match status" value="1"/>
</dbReference>
<dbReference type="Proteomes" id="UP000070311">
    <property type="component" value="Unassembled WGS sequence"/>
</dbReference>
<proteinExistence type="inferred from homology"/>
<evidence type="ECO:0000256" key="4">
    <source>
        <dbReference type="HAMAP-Rule" id="MF_00317"/>
    </source>
</evidence>
<comment type="function">
    <text evidence="4">Sliding clamp subunit that acts as a moving platform for DNA processing. Responsible for tethering the catalytic subunit of DNA polymerase and other proteins to DNA during high-speed replication.</text>
</comment>
<dbReference type="GO" id="GO:0003677">
    <property type="term" value="F:DNA binding"/>
    <property type="evidence" value="ECO:0007669"/>
    <property type="project" value="UniProtKB-UniRule"/>
</dbReference>
<dbReference type="NCBIfam" id="TIGR00590">
    <property type="entry name" value="pcna"/>
    <property type="match status" value="1"/>
</dbReference>
<dbReference type="InterPro" id="IPR022649">
    <property type="entry name" value="Pr_cel_nuc_antig_C"/>
</dbReference>
<dbReference type="InterPro" id="IPR022659">
    <property type="entry name" value="Pr_cel_nuc_antig_CS"/>
</dbReference>
<comment type="subunit">
    <text evidence="4">Homotrimer. The subunits circularize to form a toroid; DNA passes through its center. Replication factor C (RFC) is required to load the toroid on the DNA.</text>
</comment>
<keyword evidence="10" id="KW-1185">Reference proteome</keyword>
<dbReference type="InterPro" id="IPR022648">
    <property type="entry name" value="Pr_cel_nuc_antig_N"/>
</dbReference>
<dbReference type="GO" id="GO:0006272">
    <property type="term" value="P:leading strand elongation"/>
    <property type="evidence" value="ECO:0007669"/>
    <property type="project" value="TreeGrafter"/>
</dbReference>
<dbReference type="EMBL" id="LHYD01000024">
    <property type="protein sequence ID" value="KXB05245.1"/>
    <property type="molecule type" value="Genomic_DNA"/>
</dbReference>
<evidence type="ECO:0000256" key="1">
    <source>
        <dbReference type="ARBA" id="ARBA00010462"/>
    </source>
</evidence>
<dbReference type="PANTHER" id="PTHR11352">
    <property type="entry name" value="PROLIFERATING CELL NUCLEAR ANTIGEN"/>
    <property type="match status" value="1"/>
</dbReference>
<evidence type="ECO:0000256" key="2">
    <source>
        <dbReference type="ARBA" id="ARBA00022705"/>
    </source>
</evidence>
<dbReference type="InterPro" id="IPR000730">
    <property type="entry name" value="Pr_cel_nuc_antig"/>
</dbReference>